<reference evidence="3" key="1">
    <citation type="submission" date="2025-08" db="UniProtKB">
        <authorList>
            <consortium name="RefSeq"/>
        </authorList>
    </citation>
    <scope>IDENTIFICATION</scope>
</reference>
<feature type="domain" description="Reverse transcriptase" evidence="1">
    <location>
        <begin position="99"/>
        <end position="198"/>
    </location>
</feature>
<evidence type="ECO:0000259" key="1">
    <source>
        <dbReference type="Pfam" id="PF00078"/>
    </source>
</evidence>
<protein>
    <submittedName>
        <fullName evidence="3">Uncharacterized protein LOC115813708 isoform X1</fullName>
    </submittedName>
</protein>
<evidence type="ECO:0000313" key="2">
    <source>
        <dbReference type="Proteomes" id="UP000504632"/>
    </source>
</evidence>
<proteinExistence type="predicted"/>
<sequence length="255" mass="27429">MSLKGSTGSSPGLMRVQDVHALHVKGQVRGQFQRITDGKSVNIYKPLVSMSFSGDCFLIGKSISEDILPFISSLINSSLSTGVVPSALKGARVKPLLKKPTLNPAGVRSYRPVSLLPFLSKTLECAVYNQLSPYLLRNNHLDPNQSGFKASRSTEITLLAVIEELHLAKAKSLSSVLILLDLSTAFNTVNHQILLSALLGWALQDPHSHGSNPTSLNVPTRSLEGIGLLPPPFPDGGPTRFCTLPPKSNHVLQPV</sequence>
<name>A0A6J2VJT5_CHACN</name>
<dbReference type="InParanoid" id="A0A6J2VJT5"/>
<organism evidence="2 3">
    <name type="scientific">Chanos chanos</name>
    <name type="common">Milkfish</name>
    <name type="synonym">Mugil chanos</name>
    <dbReference type="NCBI Taxonomy" id="29144"/>
    <lineage>
        <taxon>Eukaryota</taxon>
        <taxon>Metazoa</taxon>
        <taxon>Chordata</taxon>
        <taxon>Craniata</taxon>
        <taxon>Vertebrata</taxon>
        <taxon>Euteleostomi</taxon>
        <taxon>Actinopterygii</taxon>
        <taxon>Neopterygii</taxon>
        <taxon>Teleostei</taxon>
        <taxon>Ostariophysi</taxon>
        <taxon>Gonorynchiformes</taxon>
        <taxon>Chanidae</taxon>
        <taxon>Chanos</taxon>
    </lineage>
</organism>
<dbReference type="Proteomes" id="UP000504632">
    <property type="component" value="Chromosome 6"/>
</dbReference>
<dbReference type="PANTHER" id="PTHR33332">
    <property type="entry name" value="REVERSE TRANSCRIPTASE DOMAIN-CONTAINING PROTEIN"/>
    <property type="match status" value="1"/>
</dbReference>
<gene>
    <name evidence="3" type="primary">LOC115813708</name>
</gene>
<dbReference type="AlphaFoldDB" id="A0A6J2VJT5"/>
<evidence type="ECO:0000313" key="3">
    <source>
        <dbReference type="RefSeq" id="XP_030632123.1"/>
    </source>
</evidence>
<dbReference type="Pfam" id="PF00078">
    <property type="entry name" value="RVT_1"/>
    <property type="match status" value="1"/>
</dbReference>
<dbReference type="GeneID" id="115813708"/>
<dbReference type="InterPro" id="IPR000477">
    <property type="entry name" value="RT_dom"/>
</dbReference>
<keyword evidence="2" id="KW-1185">Reference proteome</keyword>
<dbReference type="RefSeq" id="XP_030632123.1">
    <property type="nucleotide sequence ID" value="XM_030776263.1"/>
</dbReference>
<dbReference type="OrthoDB" id="419189at2759"/>
<accession>A0A6J2VJT5</accession>